<dbReference type="eggNOG" id="ENOG502S3KF">
    <property type="taxonomic scope" value="Eukaryota"/>
</dbReference>
<evidence type="ECO:0000259" key="5">
    <source>
        <dbReference type="PROSITE" id="PS50835"/>
    </source>
</evidence>
<accession>F6VJX1</accession>
<dbReference type="PANTHER" id="PTHR23267">
    <property type="entry name" value="IMMUNOGLOBULIN LIGHT CHAIN"/>
    <property type="match status" value="1"/>
</dbReference>
<feature type="domain" description="Ig-like" evidence="5">
    <location>
        <begin position="22"/>
        <end position="141"/>
    </location>
</feature>
<evidence type="ECO:0000256" key="2">
    <source>
        <dbReference type="ARBA" id="ARBA00023130"/>
    </source>
</evidence>
<keyword evidence="4" id="KW-0732">Signal</keyword>
<dbReference type="InterPro" id="IPR007110">
    <property type="entry name" value="Ig-like_dom"/>
</dbReference>
<dbReference type="GO" id="GO:0005886">
    <property type="term" value="C:plasma membrane"/>
    <property type="evidence" value="ECO:0007669"/>
    <property type="project" value="UniProtKB-ARBA"/>
</dbReference>
<dbReference type="PROSITE" id="PS50835">
    <property type="entry name" value="IG_LIKE"/>
    <property type="match status" value="1"/>
</dbReference>
<dbReference type="OMA" id="CAQRSFY"/>
<sequence>MRHSKMETLSQLLFGLLMLWVPGSRGEVVLTQSAASVSVSPGERVTISCQASQSVKHSDGRTYLDWIQQKPGQSPRLLIYQVSNLDSGIPARFSGSGADRDFTLTINSVSAEDGADYYCAQRSFYPLTVLQARTKTSSELSWLGREAQLSPVLPLLQQLLGCLLPFRLSGDNTRKGAQGESHRLTALCPESPCCSPTMSTKIKERANPSLTGPY</sequence>
<protein>
    <recommendedName>
        <fullName evidence="5">Ig-like domain-containing protein</fullName>
    </recommendedName>
</protein>
<dbReference type="HOGENOM" id="CLU_077975_4_1_1"/>
<name>F6VJX1_MONDO</name>
<organism evidence="6 7">
    <name type="scientific">Monodelphis domestica</name>
    <name type="common">Gray short-tailed opossum</name>
    <dbReference type="NCBI Taxonomy" id="13616"/>
    <lineage>
        <taxon>Eukaryota</taxon>
        <taxon>Metazoa</taxon>
        <taxon>Chordata</taxon>
        <taxon>Craniata</taxon>
        <taxon>Vertebrata</taxon>
        <taxon>Euteleostomi</taxon>
        <taxon>Mammalia</taxon>
        <taxon>Metatheria</taxon>
        <taxon>Didelphimorphia</taxon>
        <taxon>Didelphidae</taxon>
        <taxon>Monodelphis</taxon>
    </lineage>
</organism>
<dbReference type="SMART" id="SM00409">
    <property type="entry name" value="IG"/>
    <property type="match status" value="1"/>
</dbReference>
<dbReference type="GO" id="GO:0005576">
    <property type="term" value="C:extracellular region"/>
    <property type="evidence" value="ECO:0007669"/>
    <property type="project" value="UniProtKB-ARBA"/>
</dbReference>
<evidence type="ECO:0000256" key="1">
    <source>
        <dbReference type="ARBA" id="ARBA00022859"/>
    </source>
</evidence>
<dbReference type="Proteomes" id="UP000002280">
    <property type="component" value="Chromosome 1"/>
</dbReference>
<dbReference type="FunCoup" id="F6VJX1">
    <property type="interactions" value="371"/>
</dbReference>
<dbReference type="InterPro" id="IPR036179">
    <property type="entry name" value="Ig-like_dom_sf"/>
</dbReference>
<dbReference type="GeneTree" id="ENSGT00940000153770"/>
<keyword evidence="2" id="KW-1064">Adaptive immunity</keyword>
<keyword evidence="1" id="KW-0391">Immunity</keyword>
<dbReference type="SMART" id="SM00406">
    <property type="entry name" value="IGv"/>
    <property type="match status" value="1"/>
</dbReference>
<feature type="chain" id="PRO_5023869147" description="Ig-like domain-containing protein" evidence="4">
    <location>
        <begin position="27"/>
        <end position="214"/>
    </location>
</feature>
<evidence type="ECO:0000256" key="4">
    <source>
        <dbReference type="SAM" id="SignalP"/>
    </source>
</evidence>
<evidence type="ECO:0000256" key="3">
    <source>
        <dbReference type="ARBA" id="ARBA00043265"/>
    </source>
</evidence>
<reference evidence="6" key="2">
    <citation type="submission" date="2025-08" db="UniProtKB">
        <authorList>
            <consortium name="Ensembl"/>
        </authorList>
    </citation>
    <scope>IDENTIFICATION</scope>
</reference>
<dbReference type="GO" id="GO:0002250">
    <property type="term" value="P:adaptive immune response"/>
    <property type="evidence" value="ECO:0007669"/>
    <property type="project" value="UniProtKB-KW"/>
</dbReference>
<keyword evidence="7" id="KW-1185">Reference proteome</keyword>
<proteinExistence type="predicted"/>
<dbReference type="InterPro" id="IPR003599">
    <property type="entry name" value="Ig_sub"/>
</dbReference>
<dbReference type="InterPro" id="IPR050150">
    <property type="entry name" value="IgV_Light_Chain"/>
</dbReference>
<dbReference type="SUPFAM" id="SSF48726">
    <property type="entry name" value="Immunoglobulin"/>
    <property type="match status" value="1"/>
</dbReference>
<evidence type="ECO:0000313" key="7">
    <source>
        <dbReference type="Proteomes" id="UP000002280"/>
    </source>
</evidence>
<dbReference type="Ensembl" id="ENSMODT00000014614.2">
    <property type="protein sequence ID" value="ENSMODP00000014348.2"/>
    <property type="gene ID" value="ENSMODG00000040752.1"/>
</dbReference>
<dbReference type="FunFam" id="2.60.40.10:FF:000350">
    <property type="entry name" value="Immunoglobulin kappa chain variable 18-36"/>
    <property type="match status" value="1"/>
</dbReference>
<reference evidence="6 7" key="1">
    <citation type="journal article" date="2007" name="Nature">
        <title>Genome of the marsupial Monodelphis domestica reveals innovation in non-coding sequences.</title>
        <authorList>
            <person name="Mikkelsen T.S."/>
            <person name="Wakefield M.J."/>
            <person name="Aken B."/>
            <person name="Amemiya C.T."/>
            <person name="Chang J.L."/>
            <person name="Duke S."/>
            <person name="Garber M."/>
            <person name="Gentles A.J."/>
            <person name="Goodstadt L."/>
            <person name="Heger A."/>
            <person name="Jurka J."/>
            <person name="Kamal M."/>
            <person name="Mauceli E."/>
            <person name="Searle S.M."/>
            <person name="Sharpe T."/>
            <person name="Baker M.L."/>
            <person name="Batzer M.A."/>
            <person name="Benos P.V."/>
            <person name="Belov K."/>
            <person name="Clamp M."/>
            <person name="Cook A."/>
            <person name="Cuff J."/>
            <person name="Das R."/>
            <person name="Davidow L."/>
            <person name="Deakin J.E."/>
            <person name="Fazzari M.J."/>
            <person name="Glass J.L."/>
            <person name="Grabherr M."/>
            <person name="Greally J.M."/>
            <person name="Gu W."/>
            <person name="Hore T.A."/>
            <person name="Huttley G.A."/>
            <person name="Kleber M."/>
            <person name="Jirtle R.L."/>
            <person name="Koina E."/>
            <person name="Lee J.T."/>
            <person name="Mahony S."/>
            <person name="Marra M.A."/>
            <person name="Miller R.D."/>
            <person name="Nicholls R.D."/>
            <person name="Oda M."/>
            <person name="Papenfuss A.T."/>
            <person name="Parra Z.E."/>
            <person name="Pollock D.D."/>
            <person name="Ray D.A."/>
            <person name="Schein J.E."/>
            <person name="Speed T.P."/>
            <person name="Thompson K."/>
            <person name="VandeBerg J.L."/>
            <person name="Wade C.M."/>
            <person name="Walker J.A."/>
            <person name="Waters P.D."/>
            <person name="Webber C."/>
            <person name="Weidman J.R."/>
            <person name="Xie X."/>
            <person name="Zody M.C."/>
            <person name="Baldwin J."/>
            <person name="Abdouelleil A."/>
            <person name="Abdulkadir J."/>
            <person name="Abebe A."/>
            <person name="Abera B."/>
            <person name="Abreu J."/>
            <person name="Acer S.C."/>
            <person name="Aftuck L."/>
            <person name="Alexander A."/>
            <person name="An P."/>
            <person name="Anderson E."/>
            <person name="Anderson S."/>
            <person name="Arachi H."/>
            <person name="Azer M."/>
            <person name="Bachantsang P."/>
            <person name="Barry A."/>
            <person name="Bayul T."/>
            <person name="Berlin A."/>
            <person name="Bessette D."/>
            <person name="Bloom T."/>
            <person name="Bloom T."/>
            <person name="Boguslavskiy L."/>
            <person name="Bonnet C."/>
            <person name="Boukhgalter B."/>
            <person name="Bourzgui I."/>
            <person name="Brown A."/>
            <person name="Cahill P."/>
            <person name="Channer S."/>
            <person name="Cheshatsang Y."/>
            <person name="Chuda L."/>
            <person name="Citroen M."/>
            <person name="Collymore A."/>
            <person name="Cooke P."/>
            <person name="Costello M."/>
            <person name="D'Aco K."/>
            <person name="Daza R."/>
            <person name="De Haan G."/>
            <person name="DeGray S."/>
            <person name="DeMaso C."/>
            <person name="Dhargay N."/>
            <person name="Dooley K."/>
            <person name="Dooley E."/>
            <person name="Doricent M."/>
            <person name="Dorje P."/>
            <person name="Dorjee K."/>
            <person name="Dupes A."/>
            <person name="Elong R."/>
            <person name="Falk J."/>
            <person name="Farina A."/>
            <person name="Faro S."/>
            <person name="Ferguson D."/>
            <person name="Fisher S."/>
            <person name="Foley C.D."/>
            <person name="Franke A."/>
            <person name="Friedrich D."/>
            <person name="Gadbois L."/>
            <person name="Gearin G."/>
            <person name="Gearin C.R."/>
            <person name="Giannoukos G."/>
            <person name="Goode T."/>
            <person name="Graham J."/>
            <person name="Grandbois E."/>
            <person name="Grewal S."/>
            <person name="Gyaltsen K."/>
            <person name="Hafez N."/>
            <person name="Hagos B."/>
            <person name="Hall J."/>
            <person name="Henson C."/>
            <person name="Hollinger A."/>
            <person name="Honan T."/>
            <person name="Huard M.D."/>
            <person name="Hughes L."/>
            <person name="Hurhula B."/>
            <person name="Husby M.E."/>
            <person name="Kamat A."/>
            <person name="Kanga B."/>
            <person name="Kashin S."/>
            <person name="Khazanovich D."/>
            <person name="Kisner P."/>
            <person name="Lance K."/>
            <person name="Lara M."/>
            <person name="Lee W."/>
            <person name="Lennon N."/>
            <person name="Letendre F."/>
            <person name="LeVine R."/>
            <person name="Lipovsky A."/>
            <person name="Liu X."/>
            <person name="Liu J."/>
            <person name="Liu S."/>
            <person name="Lokyitsang T."/>
            <person name="Lokyitsang Y."/>
            <person name="Lubonja R."/>
            <person name="Lui A."/>
            <person name="MacDonald P."/>
            <person name="Magnisalis V."/>
            <person name="Maru K."/>
            <person name="Matthews C."/>
            <person name="McCusker W."/>
            <person name="McDonough S."/>
            <person name="Mehta T."/>
            <person name="Meldrim J."/>
            <person name="Meneus L."/>
            <person name="Mihai O."/>
            <person name="Mihalev A."/>
            <person name="Mihova T."/>
            <person name="Mittelman R."/>
            <person name="Mlenga V."/>
            <person name="Montmayeur A."/>
            <person name="Mulrain L."/>
            <person name="Navidi A."/>
            <person name="Naylor J."/>
            <person name="Negash T."/>
            <person name="Nguyen T."/>
            <person name="Nguyen N."/>
            <person name="Nicol R."/>
            <person name="Norbu C."/>
            <person name="Norbu N."/>
            <person name="Novod N."/>
            <person name="O'Neill B."/>
            <person name="Osman S."/>
            <person name="Markiewicz E."/>
            <person name="Oyono O.L."/>
            <person name="Patti C."/>
            <person name="Phunkhang P."/>
            <person name="Pierre F."/>
            <person name="Priest M."/>
            <person name="Raghuraman S."/>
            <person name="Rege F."/>
            <person name="Reyes R."/>
            <person name="Rise C."/>
            <person name="Rogov P."/>
            <person name="Ross K."/>
            <person name="Ryan E."/>
            <person name="Settipalli S."/>
            <person name="Shea T."/>
            <person name="Sherpa N."/>
            <person name="Shi L."/>
            <person name="Shih D."/>
            <person name="Sparrow T."/>
            <person name="Spaulding J."/>
            <person name="Stalker J."/>
            <person name="Stange-Thomann N."/>
            <person name="Stavropoulos S."/>
            <person name="Stone C."/>
            <person name="Strader C."/>
            <person name="Tesfaye S."/>
            <person name="Thomson T."/>
            <person name="Thoulutsang Y."/>
            <person name="Thoulutsang D."/>
            <person name="Topham K."/>
            <person name="Topping I."/>
            <person name="Tsamla T."/>
            <person name="Vassiliev H."/>
            <person name="Vo A."/>
            <person name="Wangchuk T."/>
            <person name="Wangdi T."/>
            <person name="Weiand M."/>
            <person name="Wilkinson J."/>
            <person name="Wilson A."/>
            <person name="Yadav S."/>
            <person name="Young G."/>
            <person name="Yu Q."/>
            <person name="Zembek L."/>
            <person name="Zhong D."/>
            <person name="Zimmer A."/>
            <person name="Zwirko Z."/>
            <person name="Jaffe D.B."/>
            <person name="Alvarez P."/>
            <person name="Brockman W."/>
            <person name="Butler J."/>
            <person name="Chin C."/>
            <person name="Gnerre S."/>
            <person name="MacCallum I."/>
            <person name="Graves J.A."/>
            <person name="Ponting C.P."/>
            <person name="Breen M."/>
            <person name="Samollow P.B."/>
            <person name="Lander E.S."/>
            <person name="Lindblad-Toh K."/>
        </authorList>
    </citation>
    <scope>NUCLEOTIDE SEQUENCE [LARGE SCALE GENOMIC DNA]</scope>
</reference>
<keyword evidence="3" id="KW-1280">Immunoglobulin</keyword>
<evidence type="ECO:0000313" key="6">
    <source>
        <dbReference type="Ensembl" id="ENSMODP00000014348.2"/>
    </source>
</evidence>
<dbReference type="Gene3D" id="2.60.40.10">
    <property type="entry name" value="Immunoglobulins"/>
    <property type="match status" value="1"/>
</dbReference>
<dbReference type="AlphaFoldDB" id="F6VJX1"/>
<dbReference type="InterPro" id="IPR013106">
    <property type="entry name" value="Ig_V-set"/>
</dbReference>
<dbReference type="Bgee" id="ENSMODG00000040752">
    <property type="expression patterns" value="Expressed in blood and 1 other cell type or tissue"/>
</dbReference>
<feature type="signal peptide" evidence="4">
    <location>
        <begin position="1"/>
        <end position="26"/>
    </location>
</feature>
<dbReference type="GO" id="GO:0006955">
    <property type="term" value="P:immune response"/>
    <property type="evidence" value="ECO:0000318"/>
    <property type="project" value="GO_Central"/>
</dbReference>
<dbReference type="GO" id="GO:0019814">
    <property type="term" value="C:immunoglobulin complex"/>
    <property type="evidence" value="ECO:0000318"/>
    <property type="project" value="GO_Central"/>
</dbReference>
<dbReference type="Pfam" id="PF07686">
    <property type="entry name" value="V-set"/>
    <property type="match status" value="1"/>
</dbReference>
<dbReference type="InterPro" id="IPR013783">
    <property type="entry name" value="Ig-like_fold"/>
</dbReference>
<dbReference type="InParanoid" id="F6VJX1"/>
<reference evidence="6" key="3">
    <citation type="submission" date="2025-09" db="UniProtKB">
        <authorList>
            <consortium name="Ensembl"/>
        </authorList>
    </citation>
    <scope>IDENTIFICATION</scope>
</reference>
<dbReference type="STRING" id="13616.ENSMODP00000014348"/>